<dbReference type="Proteomes" id="UP000018466">
    <property type="component" value="Unassembled WGS sequence"/>
</dbReference>
<comment type="caution">
    <text evidence="1">The sequence shown here is derived from an EMBL/GenBank/DDBJ whole genome shotgun (WGS) entry which is preliminary data.</text>
</comment>
<reference evidence="1 2" key="1">
    <citation type="submission" date="2011-10" db="EMBL/GenBank/DDBJ databases">
        <title>The Genome Sequence of Lachnospiraceae bacterium ACC2.</title>
        <authorList>
            <consortium name="The Broad Institute Genome Sequencing Platform"/>
            <person name="Earl A."/>
            <person name="Ward D."/>
            <person name="Feldgarden M."/>
            <person name="Gevers D."/>
            <person name="Sizova M."/>
            <person name="Hazen A."/>
            <person name="Epstein S."/>
            <person name="Young S.K."/>
            <person name="Zeng Q."/>
            <person name="Gargeya S."/>
            <person name="Fitzgerald M."/>
            <person name="Haas B."/>
            <person name="Abouelleil A."/>
            <person name="Alvarado L."/>
            <person name="Arachchi H.M."/>
            <person name="Berlin A."/>
            <person name="Brown A."/>
            <person name="Chapman S.B."/>
            <person name="Chen Z."/>
            <person name="Dunbar C."/>
            <person name="Freedman E."/>
            <person name="Gearin G."/>
            <person name="Goldberg J."/>
            <person name="Griggs A."/>
            <person name="Gujja S."/>
            <person name="Heiman D."/>
            <person name="Howarth C."/>
            <person name="Larson L."/>
            <person name="Lui A."/>
            <person name="MacDonald P.J.P."/>
            <person name="Montmayeur A."/>
            <person name="Murphy C."/>
            <person name="Neiman D."/>
            <person name="Pearson M."/>
            <person name="Priest M."/>
            <person name="Roberts A."/>
            <person name="Saif S."/>
            <person name="Shea T."/>
            <person name="Shenoy N."/>
            <person name="Sisk P."/>
            <person name="Stolte C."/>
            <person name="Sykes S."/>
            <person name="Wortman J."/>
            <person name="Nusbaum C."/>
            <person name="Birren B."/>
        </authorList>
    </citation>
    <scope>NUCLEOTIDE SEQUENCE [LARGE SCALE GENOMIC DNA]</scope>
    <source>
        <strain evidence="1 2">ACC2</strain>
    </source>
</reference>
<dbReference type="AlphaFoldDB" id="A0AA36Y3R8"/>
<sequence>MGGLLIDTLIYNFFQENEDFKDSSTDDYLKILTDLYKYLENQNPDQSYWLAVGSNQQVSNTDNGAFVSKAEKAI</sequence>
<organism evidence="1 2">
    <name type="scientific">Stomatobaculum longum</name>
    <dbReference type="NCBI Taxonomy" id="796942"/>
    <lineage>
        <taxon>Bacteria</taxon>
        <taxon>Bacillati</taxon>
        <taxon>Bacillota</taxon>
        <taxon>Clostridia</taxon>
        <taxon>Lachnospirales</taxon>
        <taxon>Lachnospiraceae</taxon>
        <taxon>Stomatobaculum</taxon>
    </lineage>
</organism>
<dbReference type="EMBL" id="AGEL01000014">
    <property type="protein sequence ID" value="EHO15841.1"/>
    <property type="molecule type" value="Genomic_DNA"/>
</dbReference>
<gene>
    <name evidence="1" type="ORF">HMPREF9623_01752</name>
</gene>
<evidence type="ECO:0000313" key="2">
    <source>
        <dbReference type="Proteomes" id="UP000018466"/>
    </source>
</evidence>
<name>A0AA36Y3R8_9FIRM</name>
<accession>A0AA36Y3R8</accession>
<protein>
    <submittedName>
        <fullName evidence="1">Uncharacterized protein</fullName>
    </submittedName>
</protein>
<keyword evidence="2" id="KW-1185">Reference proteome</keyword>
<proteinExistence type="predicted"/>
<evidence type="ECO:0000313" key="1">
    <source>
        <dbReference type="EMBL" id="EHO15841.1"/>
    </source>
</evidence>